<name>A0AA41QEG3_9MICO</name>
<dbReference type="PANTHER" id="PTHR39087">
    <property type="entry name" value="UPF0104 MEMBRANE PROTEIN MJ1595"/>
    <property type="match status" value="1"/>
</dbReference>
<feature type="transmembrane region" description="Helical" evidence="7">
    <location>
        <begin position="84"/>
        <end position="105"/>
    </location>
</feature>
<evidence type="ECO:0000256" key="2">
    <source>
        <dbReference type="ARBA" id="ARBA00022475"/>
    </source>
</evidence>
<evidence type="ECO:0000256" key="4">
    <source>
        <dbReference type="ARBA" id="ARBA00022989"/>
    </source>
</evidence>
<evidence type="ECO:0000256" key="1">
    <source>
        <dbReference type="ARBA" id="ARBA00004651"/>
    </source>
</evidence>
<dbReference type="PANTHER" id="PTHR39087:SF2">
    <property type="entry name" value="UPF0104 MEMBRANE PROTEIN MJ1595"/>
    <property type="match status" value="1"/>
</dbReference>
<keyword evidence="2" id="KW-1003">Cell membrane</keyword>
<feature type="transmembrane region" description="Helical" evidence="7">
    <location>
        <begin position="827"/>
        <end position="852"/>
    </location>
</feature>
<keyword evidence="9" id="KW-1185">Reference proteome</keyword>
<feature type="transmembrane region" description="Helical" evidence="7">
    <location>
        <begin position="776"/>
        <end position="795"/>
    </location>
</feature>
<dbReference type="RefSeq" id="WP_236088394.1">
    <property type="nucleotide sequence ID" value="NZ_JAKGSG010000022.1"/>
</dbReference>
<organism evidence="8 9">
    <name type="scientific">Antribacter soli</name>
    <dbReference type="NCBI Taxonomy" id="2910976"/>
    <lineage>
        <taxon>Bacteria</taxon>
        <taxon>Bacillati</taxon>
        <taxon>Actinomycetota</taxon>
        <taxon>Actinomycetes</taxon>
        <taxon>Micrococcales</taxon>
        <taxon>Promicromonosporaceae</taxon>
        <taxon>Antribacter</taxon>
    </lineage>
</organism>
<feature type="transmembrane region" description="Helical" evidence="7">
    <location>
        <begin position="667"/>
        <end position="691"/>
    </location>
</feature>
<dbReference type="Proteomes" id="UP001165405">
    <property type="component" value="Unassembled WGS sequence"/>
</dbReference>
<feature type="transmembrane region" description="Helical" evidence="7">
    <location>
        <begin position="159"/>
        <end position="180"/>
    </location>
</feature>
<comment type="subcellular location">
    <subcellularLocation>
        <location evidence="1">Cell membrane</location>
        <topology evidence="1">Multi-pass membrane protein</topology>
    </subcellularLocation>
</comment>
<feature type="transmembrane region" description="Helical" evidence="7">
    <location>
        <begin position="636"/>
        <end position="655"/>
    </location>
</feature>
<keyword evidence="3 7" id="KW-0812">Transmembrane</keyword>
<keyword evidence="4 7" id="KW-1133">Transmembrane helix</keyword>
<accession>A0AA41QEG3</accession>
<sequence>MSDTSTDRAEDAAGGADAGSGTAGAPIQDGPAGGGAWRIGEVRAVTVSSPQTGSLRAVLAQVPDHGVVRVVDTPEQRVRHPRDLLGLVMCAVGVALVLVLSVVAHGTTEGVTEDVRGFNDLLAQLLFVPVAVLQGIVTLLAPVAVLVELGVRRLGRQVVESIVAAMLALLVGLVTTFLVLRLGSTELVRTMSVWERGQGYILTIPEYAAAVTALLTVAGPATRRRTVRWSWNLMFVALGIVLITGQVSLPGVLVSLLLGRMAGQAVQYASGVRSERAYGPDLVTAAQRAGFRPKALVRVHDVSDDAARTGALDDPVTEIDSEGHVTAQLPVDEMPAPPVAAATAPRRAEAADTDTADAGEVAKDTGDTAPPSDPAAVALTRAGDNRVYAMFTDDDVRRDVVVLDGDRQVVGMLTRSWRSLRLRGIEGRAAISLKAVAERTALLSYAATAAGVRTPRLLGIGDAADSVALVLEHARGAVSLRDLPDDEVSDDVLAEAWEQLGRAHAAGLTHRALTPDVLLVHHDADGDPHVWLTGWEQGEIASSPLSRRFDLVQMVALLALRVGARRAVASAARALPDDDIAAIGPLLQSIALPRATREEVRRRKGLLTELREALVERLPQADVAPQRITRFGARTIVTLTLTIIAVAVVVATINFEQITAALRSANPWWAAVAFALAMVTWFGAALTLVAFSPVRVPMWRATLTQMAGSFVALAAPAGIGPAALNLRMLNQRGVTMPMAVATVALVQVSQFVVTVLLLVALSVFTGAGALVELPSAAVLLTLGSVAAGVVAVLLVPGVRRWGMAFIAPRMRQVWPRLAQMLGHPGRLALGIAGNLVMTLGYILAFSACLSAFGHTLPVVDIALVNLVGNALGALVPTPGGLGGVEGALTAGLAAAGLPASIALSATLLYRAVTYWGRIPIGWMAMRWLERRGDL</sequence>
<comment type="caution">
    <text evidence="8">The sequence shown here is derived from an EMBL/GenBank/DDBJ whole genome shotgun (WGS) entry which is preliminary data.</text>
</comment>
<evidence type="ECO:0000256" key="5">
    <source>
        <dbReference type="ARBA" id="ARBA00023136"/>
    </source>
</evidence>
<dbReference type="NCBIfam" id="TIGR00374">
    <property type="entry name" value="flippase-like domain"/>
    <property type="match status" value="1"/>
</dbReference>
<feature type="transmembrane region" description="Helical" evidence="7">
    <location>
        <begin position="125"/>
        <end position="147"/>
    </location>
</feature>
<proteinExistence type="predicted"/>
<gene>
    <name evidence="8" type="ORF">L1785_06510</name>
</gene>
<dbReference type="GO" id="GO:0005886">
    <property type="term" value="C:plasma membrane"/>
    <property type="evidence" value="ECO:0007669"/>
    <property type="project" value="UniProtKB-SubCell"/>
</dbReference>
<feature type="compositionally biased region" description="Basic and acidic residues" evidence="6">
    <location>
        <begin position="1"/>
        <end position="11"/>
    </location>
</feature>
<dbReference type="InterPro" id="IPR022791">
    <property type="entry name" value="L-PG_synthase/AglD"/>
</dbReference>
<evidence type="ECO:0000256" key="6">
    <source>
        <dbReference type="SAM" id="MobiDB-lite"/>
    </source>
</evidence>
<protein>
    <submittedName>
        <fullName evidence="8">Flippase-like domain-containing protein</fullName>
    </submittedName>
</protein>
<feature type="region of interest" description="Disordered" evidence="6">
    <location>
        <begin position="343"/>
        <end position="375"/>
    </location>
</feature>
<reference evidence="8" key="1">
    <citation type="submission" date="2022-01" db="EMBL/GenBank/DDBJ databases">
        <title>Antribacter sp. nov., isolated from Guizhou of China.</title>
        <authorList>
            <person name="Chengliang C."/>
            <person name="Ya Z."/>
        </authorList>
    </citation>
    <scope>NUCLEOTIDE SEQUENCE</scope>
    <source>
        <strain evidence="8">KLBMP 9083</strain>
    </source>
</reference>
<evidence type="ECO:0000256" key="7">
    <source>
        <dbReference type="SAM" id="Phobius"/>
    </source>
</evidence>
<dbReference type="AlphaFoldDB" id="A0AA41QEG3"/>
<feature type="transmembrane region" description="Helical" evidence="7">
    <location>
        <begin position="200"/>
        <end position="221"/>
    </location>
</feature>
<evidence type="ECO:0000313" key="9">
    <source>
        <dbReference type="Proteomes" id="UP001165405"/>
    </source>
</evidence>
<feature type="transmembrane region" description="Helical" evidence="7">
    <location>
        <begin position="703"/>
        <end position="726"/>
    </location>
</feature>
<feature type="transmembrane region" description="Helical" evidence="7">
    <location>
        <begin position="738"/>
        <end position="764"/>
    </location>
</feature>
<dbReference type="EMBL" id="JAKGSG010000022">
    <property type="protein sequence ID" value="MCF4120624.1"/>
    <property type="molecule type" value="Genomic_DNA"/>
</dbReference>
<evidence type="ECO:0000313" key="8">
    <source>
        <dbReference type="EMBL" id="MCF4120624.1"/>
    </source>
</evidence>
<evidence type="ECO:0000256" key="3">
    <source>
        <dbReference type="ARBA" id="ARBA00022692"/>
    </source>
</evidence>
<feature type="transmembrane region" description="Helical" evidence="7">
    <location>
        <begin position="233"/>
        <end position="258"/>
    </location>
</feature>
<feature type="transmembrane region" description="Helical" evidence="7">
    <location>
        <begin position="887"/>
        <end position="909"/>
    </location>
</feature>
<dbReference type="Pfam" id="PF03706">
    <property type="entry name" value="LPG_synthase_TM"/>
    <property type="match status" value="1"/>
</dbReference>
<keyword evidence="5 7" id="KW-0472">Membrane</keyword>
<feature type="region of interest" description="Disordered" evidence="6">
    <location>
        <begin position="1"/>
        <end position="30"/>
    </location>
</feature>